<keyword evidence="1" id="KW-1185">Reference proteome</keyword>
<evidence type="ECO:0000313" key="1">
    <source>
        <dbReference type="Proteomes" id="UP000050741"/>
    </source>
</evidence>
<dbReference type="Proteomes" id="UP000050741">
    <property type="component" value="Unassembled WGS sequence"/>
</dbReference>
<evidence type="ECO:0000313" key="2">
    <source>
        <dbReference type="WBParaSite" id="GPLIN_000181100"/>
    </source>
</evidence>
<reference evidence="1" key="2">
    <citation type="submission" date="2014-05" db="EMBL/GenBank/DDBJ databases">
        <title>The genome and life-stage specific transcriptomes of Globodera pallida elucidate key aspects of plant parasitism by a cyst nematode.</title>
        <authorList>
            <person name="Cotton J.A."/>
            <person name="Lilley C.J."/>
            <person name="Jones L.M."/>
            <person name="Kikuchi T."/>
            <person name="Reid A.J."/>
            <person name="Thorpe P."/>
            <person name="Tsai I.J."/>
            <person name="Beasley H."/>
            <person name="Blok V."/>
            <person name="Cock P.J.A."/>
            <person name="Van den Akker S.E."/>
            <person name="Holroyd N."/>
            <person name="Hunt M."/>
            <person name="Mantelin S."/>
            <person name="Naghra H."/>
            <person name="Pain A."/>
            <person name="Palomares-Rius J.E."/>
            <person name="Zarowiecki M."/>
            <person name="Berriman M."/>
            <person name="Jones J.T."/>
            <person name="Urwin P.E."/>
        </authorList>
    </citation>
    <scope>NUCLEOTIDE SEQUENCE [LARGE SCALE GENOMIC DNA]</scope>
    <source>
        <strain evidence="1">Lindley</strain>
    </source>
</reference>
<name>A0A183BMH6_GLOPA</name>
<reference evidence="1" key="1">
    <citation type="submission" date="2013-12" db="EMBL/GenBank/DDBJ databases">
        <authorList>
            <person name="Aslett M."/>
        </authorList>
    </citation>
    <scope>NUCLEOTIDE SEQUENCE [LARGE SCALE GENOMIC DNA]</scope>
    <source>
        <strain evidence="1">Lindley</strain>
    </source>
</reference>
<sequence length="149" mass="16810">MAFDPRRYGHFVKEDRCNCLKSQLRAIKFSKIKSYVNDNRATEMGDLASPGGYWIPANYVPFENNTHALSWKCCAKAVHVAMRHEFGQYTNIYSSEELTGINATANVVDIDNVFSEMGETIGHEYANSKTGINTTAYENTDNLFSEMSD</sequence>
<dbReference type="AlphaFoldDB" id="A0A183BMH6"/>
<dbReference type="WBParaSite" id="GPLIN_000181100">
    <property type="protein sequence ID" value="GPLIN_000181100"/>
    <property type="gene ID" value="GPLIN_000181100"/>
</dbReference>
<accession>A0A183BMH6</accession>
<reference evidence="2" key="3">
    <citation type="submission" date="2016-06" db="UniProtKB">
        <authorList>
            <consortium name="WormBaseParasite"/>
        </authorList>
    </citation>
    <scope>IDENTIFICATION</scope>
</reference>
<proteinExistence type="predicted"/>
<organism evidence="1 2">
    <name type="scientific">Globodera pallida</name>
    <name type="common">Potato cyst nematode worm</name>
    <name type="synonym">Heterodera pallida</name>
    <dbReference type="NCBI Taxonomy" id="36090"/>
    <lineage>
        <taxon>Eukaryota</taxon>
        <taxon>Metazoa</taxon>
        <taxon>Ecdysozoa</taxon>
        <taxon>Nematoda</taxon>
        <taxon>Chromadorea</taxon>
        <taxon>Rhabditida</taxon>
        <taxon>Tylenchina</taxon>
        <taxon>Tylenchomorpha</taxon>
        <taxon>Tylenchoidea</taxon>
        <taxon>Heteroderidae</taxon>
        <taxon>Heteroderinae</taxon>
        <taxon>Globodera</taxon>
    </lineage>
</organism>
<protein>
    <submittedName>
        <fullName evidence="2">Astacin domain-containing protein</fullName>
    </submittedName>
</protein>